<keyword evidence="5" id="KW-1185">Reference proteome</keyword>
<proteinExistence type="predicted"/>
<dbReference type="OMA" id="KFQQRRI"/>
<dbReference type="HOGENOM" id="CLU_019674_2_0_1"/>
<dbReference type="Gene3D" id="2.160.20.120">
    <property type="match status" value="1"/>
</dbReference>
<reference evidence="4" key="2">
    <citation type="submission" date="2015-06" db="UniProtKB">
        <authorList>
            <consortium name="EnsemblProtists"/>
        </authorList>
    </citation>
    <scope>IDENTIFICATION</scope>
    <source>
        <strain evidence="4">Pr102</strain>
    </source>
</reference>
<keyword evidence="1" id="KW-0472">Membrane</keyword>
<evidence type="ECO:0000256" key="2">
    <source>
        <dbReference type="SAM" id="SignalP"/>
    </source>
</evidence>
<name>H3GPR7_PHYRM</name>
<dbReference type="EMBL" id="DS566031">
    <property type="status" value="NOT_ANNOTATED_CDS"/>
    <property type="molecule type" value="Genomic_DNA"/>
</dbReference>
<dbReference type="EnsemblProtists" id="Phyra78729">
    <property type="protein sequence ID" value="Phyra78729"/>
    <property type="gene ID" value="Phyra78729"/>
</dbReference>
<dbReference type="eggNOG" id="ENOG502SCJU">
    <property type="taxonomic scope" value="Eukaryota"/>
</dbReference>
<accession>H3GPR7</accession>
<dbReference type="Pfam" id="PF10988">
    <property type="entry name" value="DUF2807"/>
    <property type="match status" value="1"/>
</dbReference>
<evidence type="ECO:0000259" key="3">
    <source>
        <dbReference type="Pfam" id="PF10988"/>
    </source>
</evidence>
<organism evidence="4 5">
    <name type="scientific">Phytophthora ramorum</name>
    <name type="common">Sudden oak death agent</name>
    <dbReference type="NCBI Taxonomy" id="164328"/>
    <lineage>
        <taxon>Eukaryota</taxon>
        <taxon>Sar</taxon>
        <taxon>Stramenopiles</taxon>
        <taxon>Oomycota</taxon>
        <taxon>Peronosporomycetes</taxon>
        <taxon>Peronosporales</taxon>
        <taxon>Peronosporaceae</taxon>
        <taxon>Phytophthora</taxon>
    </lineage>
</organism>
<dbReference type="VEuPathDB" id="FungiDB:KRP23_15182"/>
<evidence type="ECO:0000256" key="1">
    <source>
        <dbReference type="SAM" id="Phobius"/>
    </source>
</evidence>
<feature type="signal peptide" evidence="2">
    <location>
        <begin position="1"/>
        <end position="23"/>
    </location>
</feature>
<reference evidence="5" key="1">
    <citation type="journal article" date="2006" name="Science">
        <title>Phytophthora genome sequences uncover evolutionary origins and mechanisms of pathogenesis.</title>
        <authorList>
            <person name="Tyler B.M."/>
            <person name="Tripathy S."/>
            <person name="Zhang X."/>
            <person name="Dehal P."/>
            <person name="Jiang R.H."/>
            <person name="Aerts A."/>
            <person name="Arredondo F.D."/>
            <person name="Baxter L."/>
            <person name="Bensasson D."/>
            <person name="Beynon J.L."/>
            <person name="Chapman J."/>
            <person name="Damasceno C.M."/>
            <person name="Dorrance A.E."/>
            <person name="Dou D."/>
            <person name="Dickerman A.W."/>
            <person name="Dubchak I.L."/>
            <person name="Garbelotto M."/>
            <person name="Gijzen M."/>
            <person name="Gordon S.G."/>
            <person name="Govers F."/>
            <person name="Grunwald N.J."/>
            <person name="Huang W."/>
            <person name="Ivors K.L."/>
            <person name="Jones R.W."/>
            <person name="Kamoun S."/>
            <person name="Krampis K."/>
            <person name="Lamour K.H."/>
            <person name="Lee M.K."/>
            <person name="McDonald W.H."/>
            <person name="Medina M."/>
            <person name="Meijer H.J."/>
            <person name="Nordberg E.K."/>
            <person name="Maclean D.J."/>
            <person name="Ospina-Giraldo M.D."/>
            <person name="Morris P.F."/>
            <person name="Phuntumart V."/>
            <person name="Putnam N.H."/>
            <person name="Rash S."/>
            <person name="Rose J.K."/>
            <person name="Sakihama Y."/>
            <person name="Salamov A.A."/>
            <person name="Savidor A."/>
            <person name="Scheuring C.F."/>
            <person name="Smith B.M."/>
            <person name="Sobral B.W."/>
            <person name="Terry A."/>
            <person name="Torto-Alalibo T.A."/>
            <person name="Win J."/>
            <person name="Xu Z."/>
            <person name="Zhang H."/>
            <person name="Grigoriev I.V."/>
            <person name="Rokhsar D.S."/>
            <person name="Boore J.L."/>
        </authorList>
    </citation>
    <scope>NUCLEOTIDE SEQUENCE [LARGE SCALE GENOMIC DNA]</scope>
    <source>
        <strain evidence="5">Pr102</strain>
    </source>
</reference>
<feature type="chain" id="PRO_5003587652" description="Putative auto-transporter adhesin head GIN domain-containing protein" evidence="2">
    <location>
        <begin position="24"/>
        <end position="434"/>
    </location>
</feature>
<evidence type="ECO:0000313" key="4">
    <source>
        <dbReference type="EnsemblProtists" id="Phyra78729"/>
    </source>
</evidence>
<keyword evidence="1" id="KW-1133">Transmembrane helix</keyword>
<dbReference type="InterPro" id="IPR021255">
    <property type="entry name" value="DUF2807"/>
</dbReference>
<dbReference type="AlphaFoldDB" id="H3GPR7"/>
<sequence>MQRTSIAFSIVHLLLVLPVIASAAVTSTGIAASTDPLAQQLLQKTWTVSTVTLDTLEVHVAGNVFVDYDDSLNDQTSAKIVMRASKARLLDAVDVSDIDNGLRLRYKNQQMHVESLVTTHILLSKPNALREVSATNSQNVVLGENVVENENQAAGLHFSTHGSGHIFVGAQTVDVRSVGVVVSGDGGVQFQASSLKIGEELTVSLVGSGLVAVLAGKSFSANKMEAAVAGTGKVFVQTPKLQAETLAAEIVGNGHITYEMSGVCGNEKIRLAGEGSVSAGSIACKNADVSILGTGEAVVQATERLSTMLLLTGSVKYVNGRPKSIQTSGLVLESSIEPAEAVPKTEFTPASPPSRVATGVFLTVEVANNNDNPYVHVRPVVETSMRLQNLSASLPESMSALVLFEVAIVAMAFVAVSAFKFQQRRIRNKYQTLP</sequence>
<dbReference type="Proteomes" id="UP000005238">
    <property type="component" value="Unassembled WGS sequence"/>
</dbReference>
<evidence type="ECO:0000313" key="5">
    <source>
        <dbReference type="Proteomes" id="UP000005238"/>
    </source>
</evidence>
<protein>
    <recommendedName>
        <fullName evidence="3">Putative auto-transporter adhesin head GIN domain-containing protein</fullName>
    </recommendedName>
</protein>
<dbReference type="PANTHER" id="PTHR39200">
    <property type="entry name" value="HYPOTHETICAL EXPORTED PROTEIN"/>
    <property type="match status" value="1"/>
</dbReference>
<keyword evidence="1" id="KW-0812">Transmembrane</keyword>
<dbReference type="InParanoid" id="H3GPR7"/>
<dbReference type="VEuPathDB" id="FungiDB:KRP22_15349"/>
<feature type="transmembrane region" description="Helical" evidence="1">
    <location>
        <begin position="398"/>
        <end position="419"/>
    </location>
</feature>
<feature type="domain" description="Putative auto-transporter adhesin head GIN" evidence="3">
    <location>
        <begin position="227"/>
        <end position="319"/>
    </location>
</feature>
<keyword evidence="2" id="KW-0732">Signal</keyword>
<dbReference type="PANTHER" id="PTHR39200:SF1">
    <property type="entry name" value="AUTO-TRANSPORTER ADHESIN HEAD GIN DOMAIN-CONTAINING PROTEIN-RELATED"/>
    <property type="match status" value="1"/>
</dbReference>